<dbReference type="PANTHER" id="PTHR30502:SF8">
    <property type="entry name" value="SYNTHASE, PUTATIVE-RELATED"/>
    <property type="match status" value="1"/>
</dbReference>
<dbReference type="Proteomes" id="UP001629113">
    <property type="component" value="Unassembled WGS sequence"/>
</dbReference>
<dbReference type="SUPFAM" id="SSF51621">
    <property type="entry name" value="Phosphoenolpyruvate/pyruvate domain"/>
    <property type="match status" value="1"/>
</dbReference>
<dbReference type="PANTHER" id="PTHR30502">
    <property type="entry name" value="2-KETO-3-DEOXY-L-RHAMNONATE ALDOLASE"/>
    <property type="match status" value="1"/>
</dbReference>
<evidence type="ECO:0000313" key="4">
    <source>
        <dbReference type="EMBL" id="KAL3420405.1"/>
    </source>
</evidence>
<evidence type="ECO:0000256" key="1">
    <source>
        <dbReference type="ARBA" id="ARBA00022723"/>
    </source>
</evidence>
<evidence type="ECO:0000313" key="5">
    <source>
        <dbReference type="Proteomes" id="UP001629113"/>
    </source>
</evidence>
<accession>A0ABR4PAT0</accession>
<dbReference type="InterPro" id="IPR005000">
    <property type="entry name" value="Aldolase/citrate-lyase_domain"/>
</dbReference>
<dbReference type="Pfam" id="PF03328">
    <property type="entry name" value="HpcH_HpaI"/>
    <property type="match status" value="1"/>
</dbReference>
<organism evidence="4 5">
    <name type="scientific">Phlyctema vagabunda</name>
    <dbReference type="NCBI Taxonomy" id="108571"/>
    <lineage>
        <taxon>Eukaryota</taxon>
        <taxon>Fungi</taxon>
        <taxon>Dikarya</taxon>
        <taxon>Ascomycota</taxon>
        <taxon>Pezizomycotina</taxon>
        <taxon>Leotiomycetes</taxon>
        <taxon>Helotiales</taxon>
        <taxon>Dermateaceae</taxon>
        <taxon>Phlyctema</taxon>
    </lineage>
</organism>
<dbReference type="GO" id="GO:0016829">
    <property type="term" value="F:lyase activity"/>
    <property type="evidence" value="ECO:0007669"/>
    <property type="project" value="UniProtKB-KW"/>
</dbReference>
<feature type="domain" description="HpcH/HpaI aldolase/citrate lyase" evidence="3">
    <location>
        <begin position="54"/>
        <end position="276"/>
    </location>
</feature>
<keyword evidence="1" id="KW-0479">Metal-binding</keyword>
<reference evidence="4 5" key="1">
    <citation type="submission" date="2024-06" db="EMBL/GenBank/DDBJ databases">
        <title>Complete genome of Phlyctema vagabunda strain 19-DSS-EL-015.</title>
        <authorList>
            <person name="Fiorenzani C."/>
        </authorList>
    </citation>
    <scope>NUCLEOTIDE SEQUENCE [LARGE SCALE GENOMIC DNA]</scope>
    <source>
        <strain evidence="4 5">19-DSS-EL-015</strain>
    </source>
</reference>
<gene>
    <name evidence="4" type="ORF">PVAG01_08904</name>
</gene>
<dbReference type="InterPro" id="IPR050251">
    <property type="entry name" value="HpcH-HpaI_aldolase"/>
</dbReference>
<dbReference type="Gene3D" id="3.20.20.60">
    <property type="entry name" value="Phosphoenolpyruvate-binding domains"/>
    <property type="match status" value="1"/>
</dbReference>
<protein>
    <submittedName>
        <fullName evidence="4">Aldolase citrate lyase family protein</fullName>
    </submittedName>
</protein>
<keyword evidence="2 4" id="KW-0456">Lyase</keyword>
<sequence length="295" mass="32169">MDLPYSDQPKLHTKAPYRAALLQYPGNFKEALKQAKSDPAKTLFGAAHGIPSVYVTKIIASTRPDFIWIDVEHGIFDRRTLYDAVQAVQHHSEGHTVAVVRVPKHDETALSTALEAGAAAIIIPHCESAEEVRAFVRETYFPPEGQRSYSPWTFTPGISDASLYDNDPFNFKSSNNHITLIPQIETVKGIENLDEIAAVPEVGALMFGPVDYMADAGIPLKISKVFPPDLVAAIEKFAAAGEKHGKPLFGAAMAPEMIPHLIKQGYRAICVGFDTAGLARFFKGGLDTAKQLAQQ</sequence>
<evidence type="ECO:0000256" key="2">
    <source>
        <dbReference type="ARBA" id="ARBA00023239"/>
    </source>
</evidence>
<dbReference type="InterPro" id="IPR015813">
    <property type="entry name" value="Pyrv/PenolPyrv_kinase-like_dom"/>
</dbReference>
<proteinExistence type="predicted"/>
<dbReference type="EMBL" id="JBFCZG010000007">
    <property type="protein sequence ID" value="KAL3420405.1"/>
    <property type="molecule type" value="Genomic_DNA"/>
</dbReference>
<name>A0ABR4PAT0_9HELO</name>
<dbReference type="InterPro" id="IPR040442">
    <property type="entry name" value="Pyrv_kinase-like_dom_sf"/>
</dbReference>
<comment type="caution">
    <text evidence="4">The sequence shown here is derived from an EMBL/GenBank/DDBJ whole genome shotgun (WGS) entry which is preliminary data.</text>
</comment>
<evidence type="ECO:0000259" key="3">
    <source>
        <dbReference type="Pfam" id="PF03328"/>
    </source>
</evidence>
<keyword evidence="5" id="KW-1185">Reference proteome</keyword>